<dbReference type="InterPro" id="IPR050251">
    <property type="entry name" value="HpcH-HpaI_aldolase"/>
</dbReference>
<dbReference type="GO" id="GO:0046872">
    <property type="term" value="F:metal ion binding"/>
    <property type="evidence" value="ECO:0007669"/>
    <property type="project" value="UniProtKB-KW"/>
</dbReference>
<dbReference type="PANTHER" id="PTHR30502">
    <property type="entry name" value="2-KETO-3-DEOXY-L-RHAMNONATE ALDOLASE"/>
    <property type="match status" value="1"/>
</dbReference>
<protein>
    <submittedName>
        <fullName evidence="5">4-hydroxy-2-oxoheptanedioate aldolase</fullName>
    </submittedName>
</protein>
<keyword evidence="2" id="KW-0479">Metal-binding</keyword>
<comment type="similarity">
    <text evidence="1">Belongs to the HpcH/HpaI aldolase family.</text>
</comment>
<dbReference type="GO" id="GO:0005737">
    <property type="term" value="C:cytoplasm"/>
    <property type="evidence" value="ECO:0007669"/>
    <property type="project" value="TreeGrafter"/>
</dbReference>
<reference evidence="6" key="1">
    <citation type="submission" date="2016-10" db="EMBL/GenBank/DDBJ databases">
        <authorList>
            <person name="Varghese N."/>
            <person name="Submissions S."/>
        </authorList>
    </citation>
    <scope>NUCLEOTIDE SEQUENCE [LARGE SCALE GENOMIC DNA]</scope>
    <source>
        <strain evidence="6">DSM 45422</strain>
    </source>
</reference>
<dbReference type="InterPro" id="IPR005000">
    <property type="entry name" value="Aldolase/citrate-lyase_domain"/>
</dbReference>
<evidence type="ECO:0000256" key="2">
    <source>
        <dbReference type="ARBA" id="ARBA00022723"/>
    </source>
</evidence>
<evidence type="ECO:0000313" key="5">
    <source>
        <dbReference type="EMBL" id="SDY94939.1"/>
    </source>
</evidence>
<evidence type="ECO:0000313" key="6">
    <source>
        <dbReference type="Proteomes" id="UP000198921"/>
    </source>
</evidence>
<sequence length="275" mass="28329">MSDIARQPGPLNGGQLRDRLAAGQATLGTFVGTASPVTAEVCAAAGFDWLLVDLEHGLGGEEQVGATVPAAAAYGVPTLVRVESEARIRIGRVLDAGAAGVMLPRLDTPVQVHAAIKHLYYPPRGDRGVATYNRACRFGLDPGALDRGNDEVLCVVQIESVRAVAAAEEIAAIDGVDVLFVGPRDLSHDLGVPGQVQAPVFLDALEQVRLASRKAGKACGLLVNDGAAAAAKLDEGWTFVAIGSDSTLLATAATSQLARARKGGPADVRRSEGPA</sequence>
<dbReference type="OrthoDB" id="3353438at2"/>
<dbReference type="Pfam" id="PF03328">
    <property type="entry name" value="HpcH_HpaI"/>
    <property type="match status" value="1"/>
</dbReference>
<organism evidence="5 6">
    <name type="scientific">Geodermatophilus africanus</name>
    <dbReference type="NCBI Taxonomy" id="1137993"/>
    <lineage>
        <taxon>Bacteria</taxon>
        <taxon>Bacillati</taxon>
        <taxon>Actinomycetota</taxon>
        <taxon>Actinomycetes</taxon>
        <taxon>Geodermatophilales</taxon>
        <taxon>Geodermatophilaceae</taxon>
        <taxon>Geodermatophilus</taxon>
    </lineage>
</organism>
<feature type="domain" description="HpcH/HpaI aldolase/citrate lyase" evidence="4">
    <location>
        <begin position="28"/>
        <end position="250"/>
    </location>
</feature>
<evidence type="ECO:0000259" key="4">
    <source>
        <dbReference type="Pfam" id="PF03328"/>
    </source>
</evidence>
<dbReference type="SUPFAM" id="SSF51621">
    <property type="entry name" value="Phosphoenolpyruvate/pyruvate domain"/>
    <property type="match status" value="1"/>
</dbReference>
<dbReference type="STRING" id="1137993.SAMN05660209_04175"/>
<dbReference type="Gene3D" id="3.20.20.60">
    <property type="entry name" value="Phosphoenolpyruvate-binding domains"/>
    <property type="match status" value="1"/>
</dbReference>
<evidence type="ECO:0000256" key="3">
    <source>
        <dbReference type="ARBA" id="ARBA00023239"/>
    </source>
</evidence>
<dbReference type="EMBL" id="FNOT01000014">
    <property type="protein sequence ID" value="SDY94939.1"/>
    <property type="molecule type" value="Genomic_DNA"/>
</dbReference>
<dbReference type="InterPro" id="IPR040442">
    <property type="entry name" value="Pyrv_kinase-like_dom_sf"/>
</dbReference>
<dbReference type="GO" id="GO:0016832">
    <property type="term" value="F:aldehyde-lyase activity"/>
    <property type="evidence" value="ECO:0007669"/>
    <property type="project" value="TreeGrafter"/>
</dbReference>
<keyword evidence="6" id="KW-1185">Reference proteome</keyword>
<dbReference type="RefSeq" id="WP_091160571.1">
    <property type="nucleotide sequence ID" value="NZ_FNOT01000014.1"/>
</dbReference>
<dbReference type="Proteomes" id="UP000198921">
    <property type="component" value="Unassembled WGS sequence"/>
</dbReference>
<keyword evidence="3" id="KW-0456">Lyase</keyword>
<accession>A0A1H3P3F5</accession>
<proteinExistence type="inferred from homology"/>
<dbReference type="InterPro" id="IPR015813">
    <property type="entry name" value="Pyrv/PenolPyrv_kinase-like_dom"/>
</dbReference>
<dbReference type="AlphaFoldDB" id="A0A1H3P3F5"/>
<gene>
    <name evidence="5" type="ORF">SAMN05660209_04175</name>
</gene>
<name>A0A1H3P3F5_9ACTN</name>
<dbReference type="PANTHER" id="PTHR30502:SF0">
    <property type="entry name" value="PHOSPHOENOLPYRUVATE CARBOXYLASE FAMILY PROTEIN"/>
    <property type="match status" value="1"/>
</dbReference>
<evidence type="ECO:0000256" key="1">
    <source>
        <dbReference type="ARBA" id="ARBA00005568"/>
    </source>
</evidence>